<evidence type="ECO:0000313" key="3">
    <source>
        <dbReference type="RefSeq" id="XP_017774556.1"/>
    </source>
</evidence>
<evidence type="ECO:0000313" key="2">
    <source>
        <dbReference type="Proteomes" id="UP000695000"/>
    </source>
</evidence>
<feature type="domain" description="Reverse transcriptase" evidence="1">
    <location>
        <begin position="41"/>
        <end position="134"/>
    </location>
</feature>
<sequence>MTADRAWSIAETLFPTEDIDDGLIFVLFSKDACKRQNNGKDPSFRPVCLIDTMGKLLEQPITKQLKEEIDRFGGLSERQYGFRQSRSTIDAIQTVINIAKEVRAGNRGNRKLCALLTLNIKNAFNAVKWKTILEE</sequence>
<dbReference type="Proteomes" id="UP000695000">
    <property type="component" value="Unplaced"/>
</dbReference>
<accession>A0ABM1MJ06</accession>
<dbReference type="PANTHER" id="PTHR19446">
    <property type="entry name" value="REVERSE TRANSCRIPTASES"/>
    <property type="match status" value="1"/>
</dbReference>
<feature type="non-terminal residue" evidence="3">
    <location>
        <position position="135"/>
    </location>
</feature>
<dbReference type="InterPro" id="IPR000477">
    <property type="entry name" value="RT_dom"/>
</dbReference>
<protein>
    <submittedName>
        <fullName evidence="3">Uncharacterized protein LOC108561222</fullName>
    </submittedName>
</protein>
<keyword evidence="2" id="KW-1185">Reference proteome</keyword>
<evidence type="ECO:0000259" key="1">
    <source>
        <dbReference type="Pfam" id="PF00078"/>
    </source>
</evidence>
<proteinExistence type="predicted"/>
<dbReference type="GeneID" id="108561222"/>
<dbReference type="Pfam" id="PF00078">
    <property type="entry name" value="RVT_1"/>
    <property type="match status" value="1"/>
</dbReference>
<reference evidence="3" key="1">
    <citation type="submission" date="2025-08" db="UniProtKB">
        <authorList>
            <consortium name="RefSeq"/>
        </authorList>
    </citation>
    <scope>IDENTIFICATION</scope>
    <source>
        <tissue evidence="3">Whole Larva</tissue>
    </source>
</reference>
<dbReference type="RefSeq" id="XP_017774556.1">
    <property type="nucleotide sequence ID" value="XM_017919067.1"/>
</dbReference>
<gene>
    <name evidence="3" type="primary">LOC108561222</name>
</gene>
<name>A0ABM1MJ06_NICVS</name>
<organism evidence="2 3">
    <name type="scientific">Nicrophorus vespilloides</name>
    <name type="common">Boreal carrion beetle</name>
    <dbReference type="NCBI Taxonomy" id="110193"/>
    <lineage>
        <taxon>Eukaryota</taxon>
        <taxon>Metazoa</taxon>
        <taxon>Ecdysozoa</taxon>
        <taxon>Arthropoda</taxon>
        <taxon>Hexapoda</taxon>
        <taxon>Insecta</taxon>
        <taxon>Pterygota</taxon>
        <taxon>Neoptera</taxon>
        <taxon>Endopterygota</taxon>
        <taxon>Coleoptera</taxon>
        <taxon>Polyphaga</taxon>
        <taxon>Staphyliniformia</taxon>
        <taxon>Silphidae</taxon>
        <taxon>Nicrophorinae</taxon>
        <taxon>Nicrophorus</taxon>
    </lineage>
</organism>